<protein>
    <submittedName>
        <fullName evidence="1">Uncharacterized protein</fullName>
    </submittedName>
</protein>
<dbReference type="AlphaFoldDB" id="A0A0M0JRS4"/>
<evidence type="ECO:0000313" key="2">
    <source>
        <dbReference type="Proteomes" id="UP000037460"/>
    </source>
</evidence>
<comment type="caution">
    <text evidence="1">The sequence shown here is derived from an EMBL/GenBank/DDBJ whole genome shotgun (WGS) entry which is preliminary data.</text>
</comment>
<dbReference type="Proteomes" id="UP000037460">
    <property type="component" value="Unassembled WGS sequence"/>
</dbReference>
<keyword evidence="2" id="KW-1185">Reference proteome</keyword>
<organism evidence="1 2">
    <name type="scientific">Chrysochromulina tobinii</name>
    <dbReference type="NCBI Taxonomy" id="1460289"/>
    <lineage>
        <taxon>Eukaryota</taxon>
        <taxon>Haptista</taxon>
        <taxon>Haptophyta</taxon>
        <taxon>Prymnesiophyceae</taxon>
        <taxon>Prymnesiales</taxon>
        <taxon>Chrysochromulinaceae</taxon>
        <taxon>Chrysochromulina</taxon>
    </lineage>
</organism>
<gene>
    <name evidence="1" type="ORF">Ctob_005051</name>
</gene>
<sequence length="117" mass="13108">MAHVHEANVGYRQPQAGFHQRQLEAPLLMSGALGIHEHAHVHVRMQSFGKLGLHRRDRVRIGEFGRIRELHVGVLCKQQNRVHWLCVCWCVPPLSVVVGVGPLDGGVRQCGEQKSGR</sequence>
<name>A0A0M0JRS4_9EUKA</name>
<accession>A0A0M0JRS4</accession>
<dbReference type="EMBL" id="JWZX01002434">
    <property type="protein sequence ID" value="KOO29311.1"/>
    <property type="molecule type" value="Genomic_DNA"/>
</dbReference>
<reference evidence="2" key="1">
    <citation type="journal article" date="2015" name="PLoS Genet.">
        <title>Genome Sequence and Transcriptome Analyses of Chrysochromulina tobin: Metabolic Tools for Enhanced Algal Fitness in the Prominent Order Prymnesiales (Haptophyceae).</title>
        <authorList>
            <person name="Hovde B.T."/>
            <person name="Deodato C.R."/>
            <person name="Hunsperger H.M."/>
            <person name="Ryken S.A."/>
            <person name="Yost W."/>
            <person name="Jha R.K."/>
            <person name="Patterson J."/>
            <person name="Monnat R.J. Jr."/>
            <person name="Barlow S.B."/>
            <person name="Starkenburg S.R."/>
            <person name="Cattolico R.A."/>
        </authorList>
    </citation>
    <scope>NUCLEOTIDE SEQUENCE</scope>
    <source>
        <strain evidence="2">CCMP291</strain>
    </source>
</reference>
<evidence type="ECO:0000313" key="1">
    <source>
        <dbReference type="EMBL" id="KOO29311.1"/>
    </source>
</evidence>
<proteinExistence type="predicted"/>